<dbReference type="Gene3D" id="2.130.10.10">
    <property type="entry name" value="YVTN repeat-like/Quinoprotein amine dehydrogenase"/>
    <property type="match status" value="4"/>
</dbReference>
<dbReference type="InterPro" id="IPR011047">
    <property type="entry name" value="Quinoprotein_ADH-like_sf"/>
</dbReference>
<keyword evidence="4" id="KW-1185">Reference proteome</keyword>
<evidence type="ECO:0000313" key="4">
    <source>
        <dbReference type="Proteomes" id="UP000007519"/>
    </source>
</evidence>
<dbReference type="HOGENOM" id="CLU_437358_0_0_10"/>
<organism evidence="3 4">
    <name type="scientific">Saprospira grandis (strain Lewin)</name>
    <dbReference type="NCBI Taxonomy" id="984262"/>
    <lineage>
        <taxon>Bacteria</taxon>
        <taxon>Pseudomonadati</taxon>
        <taxon>Bacteroidota</taxon>
        <taxon>Saprospiria</taxon>
        <taxon>Saprospirales</taxon>
        <taxon>Saprospiraceae</taxon>
        <taxon>Saprospira</taxon>
    </lineage>
</organism>
<keyword evidence="1" id="KW-0853">WD repeat</keyword>
<dbReference type="OrthoDB" id="1492850at2"/>
<dbReference type="RefSeq" id="WP_015692566.1">
    <property type="nucleotide sequence ID" value="NC_016940.1"/>
</dbReference>
<dbReference type="STRING" id="984262.SGRA_2222"/>
<dbReference type="EMBL" id="CP002831">
    <property type="protein sequence ID" value="AFC24951.1"/>
    <property type="molecule type" value="Genomic_DNA"/>
</dbReference>
<proteinExistence type="predicted"/>
<sequence>MRSIFFLIFFHFFFFALAQKQAFVSEYYIYSGFPPADSLPKMKFLHSWGDSRWSAPFAPMAGDIRFAAHDSIILIAGGSYLTAWDRKNGQLLWERGFRHRKNYSNLSRSLRVLKNKPWGMVSNDKNGAYVFNYYTGELIDSLPFASDNPEARISPDGKWLAVYGGQYLLSKIKNLKTGEVRELPGTLAAIEFHPQKEEAVVSIVRSQNMQVQLAKLELNSLQLDPIKTDFNYRQTQRIAFSQDGELLALGFFHGRLEIWDYLDQAKLMDTIVDRSWIEGLEFSPNDKELLIVGSVNILLWKRKSQKLKPVPLPKDCRCNGWEDGSWDQEGKGFLLACRQWAHPVYLTKKGVGGQLKGAETFMFPPDILSFSPDGKYLAVGSHYGPNVRILKTKQPNWRQDLPPNDSVLSYYQLRFSPDGNYLLALPSAYQHKAGVKPLYSFPDLKLQPQKLKKHYLDACFTPNSRAILGIHYRKNNVFDYVLELQPIKNYWGPSAAKWEQKLKEEGQPFVPLLWQSHSINLAHWLNGRVSKLLPAPAVRGYDNKSALMSEHCFGGFTAKQNYYAGIGQNGHLYLYDGHTGQPKAVVPFQGRAVSHTAISPDGRYIAVVSWEGLISLYEVPKPLRD</sequence>
<dbReference type="Proteomes" id="UP000007519">
    <property type="component" value="Chromosome"/>
</dbReference>
<evidence type="ECO:0000256" key="2">
    <source>
        <dbReference type="ARBA" id="ARBA00022737"/>
    </source>
</evidence>
<name>H6L3K3_SAPGL</name>
<gene>
    <name evidence="3" type="ordered locus">SGRA_2222</name>
</gene>
<protein>
    <submittedName>
        <fullName evidence="3">WD-40 repeat protein</fullName>
    </submittedName>
</protein>
<dbReference type="SMART" id="SM00320">
    <property type="entry name" value="WD40"/>
    <property type="match status" value="3"/>
</dbReference>
<dbReference type="PANTHER" id="PTHR22847">
    <property type="entry name" value="WD40 REPEAT PROTEIN"/>
    <property type="match status" value="1"/>
</dbReference>
<dbReference type="PANTHER" id="PTHR22847:SF637">
    <property type="entry name" value="WD REPEAT DOMAIN 5B"/>
    <property type="match status" value="1"/>
</dbReference>
<keyword evidence="2" id="KW-0677">Repeat</keyword>
<accession>H6L3K3</accession>
<dbReference type="eggNOG" id="COG2319">
    <property type="taxonomic scope" value="Bacteria"/>
</dbReference>
<dbReference type="SUPFAM" id="SSF50998">
    <property type="entry name" value="Quinoprotein alcohol dehydrogenase-like"/>
    <property type="match status" value="1"/>
</dbReference>
<dbReference type="KEGG" id="sgn:SGRA_2222"/>
<dbReference type="InterPro" id="IPR015943">
    <property type="entry name" value="WD40/YVTN_repeat-like_dom_sf"/>
</dbReference>
<evidence type="ECO:0000256" key="1">
    <source>
        <dbReference type="ARBA" id="ARBA00022574"/>
    </source>
</evidence>
<reference evidence="3 4" key="1">
    <citation type="journal article" date="2012" name="Stand. Genomic Sci.">
        <title>Complete genome sequencing and analysis of Saprospira grandis str. Lewin, a predatory marine bacterium.</title>
        <authorList>
            <person name="Saw J.H."/>
            <person name="Yuryev A."/>
            <person name="Kanbe M."/>
            <person name="Hou S."/>
            <person name="Young A.G."/>
            <person name="Aizawa S."/>
            <person name="Alam M."/>
        </authorList>
    </citation>
    <scope>NUCLEOTIDE SEQUENCE [LARGE SCALE GENOMIC DNA]</scope>
    <source>
        <strain evidence="3 4">Lewin</strain>
    </source>
</reference>
<dbReference type="AlphaFoldDB" id="H6L3K3"/>
<dbReference type="InterPro" id="IPR001680">
    <property type="entry name" value="WD40_rpt"/>
</dbReference>
<evidence type="ECO:0000313" key="3">
    <source>
        <dbReference type="EMBL" id="AFC24951.1"/>
    </source>
</evidence>